<keyword evidence="13" id="KW-1185">Reference proteome</keyword>
<comment type="subcellular location">
    <subcellularLocation>
        <location evidence="1">Secreted</location>
    </subcellularLocation>
</comment>
<dbReference type="PROSITE" id="PS51162">
    <property type="entry name" value="THYROGLOBULIN_1_2"/>
    <property type="match status" value="1"/>
</dbReference>
<protein>
    <submittedName>
        <fullName evidence="14">Testican-1-like</fullName>
    </submittedName>
</protein>
<dbReference type="CDD" id="cd00191">
    <property type="entry name" value="TY"/>
    <property type="match status" value="1"/>
</dbReference>
<name>A0ABM0GN42_SACKO</name>
<dbReference type="SUPFAM" id="SSF47473">
    <property type="entry name" value="EF-hand"/>
    <property type="match status" value="1"/>
</dbReference>
<dbReference type="PROSITE" id="PS51465">
    <property type="entry name" value="KAZAL_2"/>
    <property type="match status" value="1"/>
</dbReference>
<dbReference type="InterPro" id="IPR002350">
    <property type="entry name" value="Kazal_dom"/>
</dbReference>
<dbReference type="SUPFAM" id="SSF100895">
    <property type="entry name" value="Kazal-type serine protease inhibitors"/>
    <property type="match status" value="1"/>
</dbReference>
<accession>A0ABM0GN42</accession>
<evidence type="ECO:0000256" key="7">
    <source>
        <dbReference type="ARBA" id="ARBA00023207"/>
    </source>
</evidence>
<dbReference type="SMART" id="SM00211">
    <property type="entry name" value="TY"/>
    <property type="match status" value="1"/>
</dbReference>
<organism evidence="13 14">
    <name type="scientific">Saccoglossus kowalevskii</name>
    <name type="common">Acorn worm</name>
    <dbReference type="NCBI Taxonomy" id="10224"/>
    <lineage>
        <taxon>Eukaryota</taxon>
        <taxon>Metazoa</taxon>
        <taxon>Hemichordata</taxon>
        <taxon>Enteropneusta</taxon>
        <taxon>Harrimaniidae</taxon>
        <taxon>Saccoglossus</taxon>
    </lineage>
</organism>
<dbReference type="InterPro" id="IPR000716">
    <property type="entry name" value="Thyroglobulin_1"/>
</dbReference>
<evidence type="ECO:0000256" key="8">
    <source>
        <dbReference type="PROSITE-ProRule" id="PRU00500"/>
    </source>
</evidence>
<evidence type="ECO:0000259" key="10">
    <source>
        <dbReference type="PROSITE" id="PS50222"/>
    </source>
</evidence>
<dbReference type="InterPro" id="IPR019577">
    <property type="entry name" value="SPARC/Testican_Ca-bd-dom"/>
</dbReference>
<keyword evidence="3 9" id="KW-0732">Signal</keyword>
<evidence type="ECO:0000259" key="11">
    <source>
        <dbReference type="PROSITE" id="PS51162"/>
    </source>
</evidence>
<evidence type="ECO:0000313" key="14">
    <source>
        <dbReference type="RefSeq" id="XP_002733602.1"/>
    </source>
</evidence>
<proteinExistence type="predicted"/>
<dbReference type="PANTHER" id="PTHR13866:SF30">
    <property type="match status" value="1"/>
</dbReference>
<dbReference type="Proteomes" id="UP000694865">
    <property type="component" value="Unplaced"/>
</dbReference>
<dbReference type="InterPro" id="IPR036058">
    <property type="entry name" value="Kazal_dom_sf"/>
</dbReference>
<keyword evidence="5 8" id="KW-1015">Disulfide bond</keyword>
<keyword evidence="6" id="KW-0325">Glycoprotein</keyword>
<dbReference type="Gene3D" id="4.10.800.10">
    <property type="entry name" value="Thyroglobulin type-1"/>
    <property type="match status" value="1"/>
</dbReference>
<evidence type="ECO:0000256" key="6">
    <source>
        <dbReference type="ARBA" id="ARBA00023180"/>
    </source>
</evidence>
<evidence type="ECO:0000256" key="2">
    <source>
        <dbReference type="ARBA" id="ARBA00022525"/>
    </source>
</evidence>
<keyword evidence="7" id="KW-0357">Heparan sulfate</keyword>
<dbReference type="CDD" id="cd16232">
    <property type="entry name" value="EFh_SPARC_TICN"/>
    <property type="match status" value="1"/>
</dbReference>
<dbReference type="Pfam" id="PF10591">
    <property type="entry name" value="SPARC_Ca_bdg"/>
    <property type="match status" value="1"/>
</dbReference>
<gene>
    <name evidence="14" type="primary">LOC100376106</name>
</gene>
<dbReference type="InterPro" id="IPR011992">
    <property type="entry name" value="EF-hand-dom_pair"/>
</dbReference>
<dbReference type="SUPFAM" id="SSF57610">
    <property type="entry name" value="Thyroglobulin type-1 domain"/>
    <property type="match status" value="1"/>
</dbReference>
<dbReference type="Pfam" id="PF00086">
    <property type="entry name" value="Thyroglobulin_1"/>
    <property type="match status" value="1"/>
</dbReference>
<feature type="domain" description="Thyroglobulin type-1" evidence="11">
    <location>
        <begin position="330"/>
        <end position="399"/>
    </location>
</feature>
<keyword evidence="2" id="KW-0964">Secreted</keyword>
<dbReference type="RefSeq" id="XP_002733602.1">
    <property type="nucleotide sequence ID" value="XM_002733556.2"/>
</dbReference>
<dbReference type="Pfam" id="PF07648">
    <property type="entry name" value="Kazal_2"/>
    <property type="match status" value="1"/>
</dbReference>
<reference evidence="14" key="1">
    <citation type="submission" date="2025-08" db="UniProtKB">
        <authorList>
            <consortium name="RefSeq"/>
        </authorList>
    </citation>
    <scope>IDENTIFICATION</scope>
    <source>
        <tissue evidence="14">Testes</tissue>
    </source>
</reference>
<dbReference type="PROSITE" id="PS50222">
    <property type="entry name" value="EF_HAND_2"/>
    <property type="match status" value="1"/>
</dbReference>
<dbReference type="Gene3D" id="3.30.60.30">
    <property type="match status" value="1"/>
</dbReference>
<dbReference type="CDD" id="cd00104">
    <property type="entry name" value="KAZAL_FS"/>
    <property type="match status" value="1"/>
</dbReference>
<feature type="signal peptide" evidence="9">
    <location>
        <begin position="1"/>
        <end position="17"/>
    </location>
</feature>
<sequence length="403" mass="46476">MMRLAAVLILVLVAVEARPNRTPKEYKKSGEWKALLRPVSESDSLVKKEWEDIQPKKTYDKVYDPCDDLKCGNGKLCFVLEDDTATCMSRRAIERRYKLHEKKYDEESCQRCPDTESYHVCGTDGKTYHDVCHLERKACKTGKKIAWMCDGPCPCTPLDEEIQPGFYNDYVQEPKKLVKETLIQSDELPAGNAVDLPELEQTAYDVADEQAWVPSECTDSELSELPRRLMEWFRLLQAEEEDLYKKHPHKEMPVPDVEVLPKCKESTAWMFNTLDVDRDLVLSSKEYYDMYNDEYEVCMRTFLDECDQNRDWKITGDEWCNCFHAEEAVRPPCFQAMDDVPTMMVLGEIRPLAGAFVPTCDENGYYSTAQCHGGTGFCWCVDQYGVEYENTRVRGEPPCGECS</sequence>
<dbReference type="Gene3D" id="1.10.238.10">
    <property type="entry name" value="EF-hand"/>
    <property type="match status" value="1"/>
</dbReference>
<evidence type="ECO:0000256" key="3">
    <source>
        <dbReference type="ARBA" id="ARBA00022729"/>
    </source>
</evidence>
<evidence type="ECO:0000256" key="4">
    <source>
        <dbReference type="ARBA" id="ARBA00022974"/>
    </source>
</evidence>
<evidence type="ECO:0000256" key="1">
    <source>
        <dbReference type="ARBA" id="ARBA00004613"/>
    </source>
</evidence>
<dbReference type="GeneID" id="100376106"/>
<evidence type="ECO:0000259" key="12">
    <source>
        <dbReference type="PROSITE" id="PS51465"/>
    </source>
</evidence>
<evidence type="ECO:0000256" key="5">
    <source>
        <dbReference type="ARBA" id="ARBA00023157"/>
    </source>
</evidence>
<feature type="disulfide bond" evidence="8">
    <location>
        <begin position="371"/>
        <end position="378"/>
    </location>
</feature>
<feature type="chain" id="PRO_5045705511" evidence="9">
    <location>
        <begin position="18"/>
        <end position="403"/>
    </location>
</feature>
<feature type="domain" description="Kazal-like" evidence="12">
    <location>
        <begin position="103"/>
        <end position="154"/>
    </location>
</feature>
<dbReference type="SMART" id="SM00280">
    <property type="entry name" value="KAZAL"/>
    <property type="match status" value="1"/>
</dbReference>
<dbReference type="InterPro" id="IPR036857">
    <property type="entry name" value="Thyroglobulin_1_sf"/>
</dbReference>
<feature type="domain" description="EF-hand" evidence="10">
    <location>
        <begin position="294"/>
        <end position="329"/>
    </location>
</feature>
<dbReference type="PROSITE" id="PS00484">
    <property type="entry name" value="THYROGLOBULIN_1_1"/>
    <property type="match status" value="1"/>
</dbReference>
<dbReference type="InterPro" id="IPR002048">
    <property type="entry name" value="EF_hand_dom"/>
</dbReference>
<keyword evidence="4" id="KW-0654">Proteoglycan</keyword>
<evidence type="ECO:0000313" key="13">
    <source>
        <dbReference type="Proteomes" id="UP000694865"/>
    </source>
</evidence>
<comment type="caution">
    <text evidence="8">Lacks conserved residue(s) required for the propagation of feature annotation.</text>
</comment>
<dbReference type="PANTHER" id="PTHR13866">
    <property type="entry name" value="SPARC OSTEONECTIN"/>
    <property type="match status" value="1"/>
</dbReference>
<evidence type="ECO:0000256" key="9">
    <source>
        <dbReference type="SAM" id="SignalP"/>
    </source>
</evidence>